<name>A0A165ETB7_EXIGL</name>
<keyword evidence="3" id="KW-1185">Reference proteome</keyword>
<dbReference type="Gene3D" id="3.40.630.30">
    <property type="match status" value="1"/>
</dbReference>
<sequence>MSLPGTVLDVETPLVNGLPTTLSVLTRDELAVSPLLEPLVRLTNAAFAATHGPPYFLATAARLPSSAALISGLDEKALTYILTQTLEDGEVRVLGSVTDEPYRQPLPGSDDAATHESRPHLEGEEGREYRRALRLLVTDLTLHRQGVGSFLLSSLEQRLIQEAERIREETGSPLTHVRWILDTVADVNAGYYERRGWRLIDRKLAPPVPTDCGLPIYVAYMDRVLELSSPTRTQ</sequence>
<organism evidence="2 3">
    <name type="scientific">Exidia glandulosa HHB12029</name>
    <dbReference type="NCBI Taxonomy" id="1314781"/>
    <lineage>
        <taxon>Eukaryota</taxon>
        <taxon>Fungi</taxon>
        <taxon>Dikarya</taxon>
        <taxon>Basidiomycota</taxon>
        <taxon>Agaricomycotina</taxon>
        <taxon>Agaricomycetes</taxon>
        <taxon>Auriculariales</taxon>
        <taxon>Exidiaceae</taxon>
        <taxon>Exidia</taxon>
    </lineage>
</organism>
<reference evidence="2 3" key="1">
    <citation type="journal article" date="2016" name="Mol. Biol. Evol.">
        <title>Comparative Genomics of Early-Diverging Mushroom-Forming Fungi Provides Insights into the Origins of Lignocellulose Decay Capabilities.</title>
        <authorList>
            <person name="Nagy L.G."/>
            <person name="Riley R."/>
            <person name="Tritt A."/>
            <person name="Adam C."/>
            <person name="Daum C."/>
            <person name="Floudas D."/>
            <person name="Sun H."/>
            <person name="Yadav J.S."/>
            <person name="Pangilinan J."/>
            <person name="Larsson K.H."/>
            <person name="Matsuura K."/>
            <person name="Barry K."/>
            <person name="Labutti K."/>
            <person name="Kuo R."/>
            <person name="Ohm R.A."/>
            <person name="Bhattacharya S.S."/>
            <person name="Shirouzu T."/>
            <person name="Yoshinaga Y."/>
            <person name="Martin F.M."/>
            <person name="Grigoriev I.V."/>
            <person name="Hibbett D.S."/>
        </authorList>
    </citation>
    <scope>NUCLEOTIDE SEQUENCE [LARGE SCALE GENOMIC DNA]</scope>
    <source>
        <strain evidence="2 3">HHB12029</strain>
    </source>
</reference>
<dbReference type="Proteomes" id="UP000077266">
    <property type="component" value="Unassembled WGS sequence"/>
</dbReference>
<gene>
    <name evidence="2" type="ORF">EXIGLDRAFT_723477</name>
</gene>
<feature type="region of interest" description="Disordered" evidence="1">
    <location>
        <begin position="99"/>
        <end position="125"/>
    </location>
</feature>
<evidence type="ECO:0000256" key="1">
    <source>
        <dbReference type="SAM" id="MobiDB-lite"/>
    </source>
</evidence>
<dbReference type="AlphaFoldDB" id="A0A165ETB7"/>
<accession>A0A165ETB7</accession>
<feature type="compositionally biased region" description="Basic and acidic residues" evidence="1">
    <location>
        <begin position="112"/>
        <end position="125"/>
    </location>
</feature>
<evidence type="ECO:0008006" key="4">
    <source>
        <dbReference type="Google" id="ProtNLM"/>
    </source>
</evidence>
<dbReference type="OrthoDB" id="3794209at2759"/>
<dbReference type="EMBL" id="KV426119">
    <property type="protein sequence ID" value="KZV87634.1"/>
    <property type="molecule type" value="Genomic_DNA"/>
</dbReference>
<dbReference type="InParanoid" id="A0A165ETB7"/>
<protein>
    <recommendedName>
        <fullName evidence="4">N-acetyltransferase domain-containing protein</fullName>
    </recommendedName>
</protein>
<evidence type="ECO:0000313" key="2">
    <source>
        <dbReference type="EMBL" id="KZV87634.1"/>
    </source>
</evidence>
<proteinExistence type="predicted"/>
<evidence type="ECO:0000313" key="3">
    <source>
        <dbReference type="Proteomes" id="UP000077266"/>
    </source>
</evidence>